<evidence type="ECO:0000256" key="2">
    <source>
        <dbReference type="ARBA" id="ARBA00013017"/>
    </source>
</evidence>
<evidence type="ECO:0000313" key="13">
    <source>
        <dbReference type="EMBL" id="QEG21641.1"/>
    </source>
</evidence>
<evidence type="ECO:0000256" key="4">
    <source>
        <dbReference type="ARBA" id="ARBA00022862"/>
    </source>
</evidence>
<sequence length="223" mass="24308">MNADTDPTNTLRAQTEAKFATTRKNNPEFAKRIDDLLASAEVFQSGANATEVGQQAPGFELPNSQGEKVSLASLLSKGPVVVTFYRGSWCPYCSLQLQAMKSRLEEIHSLGAELVAISPQLPDDSVSQTGQEPLPFPVLSDQDALVAAEYGVSWQVPEVILGHMRNDRGLQLEEINGGNGTVLPIPATFVLNREGVVTWRFVDVDYRQRAEPADIVAALKELQ</sequence>
<proteinExistence type="inferred from homology"/>
<keyword evidence="7" id="KW-0676">Redox-active center</keyword>
<dbReference type="Gene3D" id="3.40.30.10">
    <property type="entry name" value="Glutaredoxin"/>
    <property type="match status" value="1"/>
</dbReference>
<dbReference type="Pfam" id="PF00578">
    <property type="entry name" value="AhpC-TSA"/>
    <property type="match status" value="1"/>
</dbReference>
<dbReference type="EMBL" id="CP042912">
    <property type="protein sequence ID" value="QEG21641.1"/>
    <property type="molecule type" value="Genomic_DNA"/>
</dbReference>
<dbReference type="InterPro" id="IPR000866">
    <property type="entry name" value="AhpC/TSA"/>
</dbReference>
<evidence type="ECO:0000256" key="7">
    <source>
        <dbReference type="ARBA" id="ARBA00023284"/>
    </source>
</evidence>
<dbReference type="GO" id="GO:0005737">
    <property type="term" value="C:cytoplasm"/>
    <property type="evidence" value="ECO:0007669"/>
    <property type="project" value="TreeGrafter"/>
</dbReference>
<dbReference type="PROSITE" id="PS51352">
    <property type="entry name" value="THIOREDOXIN_2"/>
    <property type="match status" value="1"/>
</dbReference>
<keyword evidence="3 13" id="KW-0575">Peroxidase</keyword>
<dbReference type="InterPro" id="IPR036249">
    <property type="entry name" value="Thioredoxin-like_sf"/>
</dbReference>
<keyword evidence="5 13" id="KW-0560">Oxidoreductase</keyword>
<evidence type="ECO:0000256" key="10">
    <source>
        <dbReference type="ARBA" id="ARBA00042639"/>
    </source>
</evidence>
<dbReference type="PANTHER" id="PTHR42801:SF7">
    <property type="entry name" value="SLL1159 PROTEIN"/>
    <property type="match status" value="1"/>
</dbReference>
<dbReference type="EC" id="1.11.1.24" evidence="2"/>
<keyword evidence="14" id="KW-1185">Reference proteome</keyword>
<dbReference type="OrthoDB" id="9809746at2"/>
<dbReference type="KEGG" id="mff:MFFC18_14990"/>
<comment type="function">
    <text evidence="1">Thiol-specific peroxidase that catalyzes the reduction of hydrogen peroxide and organic hydroperoxides to water and alcohols, respectively. Plays a role in cell protection against oxidative stress by detoxifying peroxides and as sensor of hydrogen peroxide-mediated signaling events.</text>
</comment>
<keyword evidence="6" id="KW-1015">Disulfide bond</keyword>
<evidence type="ECO:0000256" key="1">
    <source>
        <dbReference type="ARBA" id="ARBA00003330"/>
    </source>
</evidence>
<organism evidence="13 14">
    <name type="scientific">Mariniblastus fucicola</name>
    <dbReference type="NCBI Taxonomy" id="980251"/>
    <lineage>
        <taxon>Bacteria</taxon>
        <taxon>Pseudomonadati</taxon>
        <taxon>Planctomycetota</taxon>
        <taxon>Planctomycetia</taxon>
        <taxon>Pirellulales</taxon>
        <taxon>Pirellulaceae</taxon>
        <taxon>Mariniblastus</taxon>
    </lineage>
</organism>
<dbReference type="PANTHER" id="PTHR42801">
    <property type="entry name" value="THIOREDOXIN-DEPENDENT PEROXIDE REDUCTASE"/>
    <property type="match status" value="1"/>
</dbReference>
<evidence type="ECO:0000256" key="3">
    <source>
        <dbReference type="ARBA" id="ARBA00022559"/>
    </source>
</evidence>
<evidence type="ECO:0000256" key="6">
    <source>
        <dbReference type="ARBA" id="ARBA00023157"/>
    </source>
</evidence>
<dbReference type="GO" id="GO:0008379">
    <property type="term" value="F:thioredoxin peroxidase activity"/>
    <property type="evidence" value="ECO:0007669"/>
    <property type="project" value="TreeGrafter"/>
</dbReference>
<dbReference type="AlphaFoldDB" id="A0A5B9PF86"/>
<evidence type="ECO:0000259" key="12">
    <source>
        <dbReference type="PROSITE" id="PS51352"/>
    </source>
</evidence>
<evidence type="ECO:0000256" key="5">
    <source>
        <dbReference type="ARBA" id="ARBA00023002"/>
    </source>
</evidence>
<comment type="similarity">
    <text evidence="9">Belongs to the peroxiredoxin family. BCP/PrxQ subfamily.</text>
</comment>
<dbReference type="STRING" id="980251.GCA_001642875_02622"/>
<accession>A0A5B9PF86</accession>
<evidence type="ECO:0000256" key="9">
    <source>
        <dbReference type="ARBA" id="ARBA00038489"/>
    </source>
</evidence>
<reference evidence="13 14" key="1">
    <citation type="submission" date="2019-08" db="EMBL/GenBank/DDBJ databases">
        <title>Deep-cultivation of Planctomycetes and their phenomic and genomic characterization uncovers novel biology.</title>
        <authorList>
            <person name="Wiegand S."/>
            <person name="Jogler M."/>
            <person name="Boedeker C."/>
            <person name="Pinto D."/>
            <person name="Vollmers J."/>
            <person name="Rivas-Marin E."/>
            <person name="Kohn T."/>
            <person name="Peeters S.H."/>
            <person name="Heuer A."/>
            <person name="Rast P."/>
            <person name="Oberbeckmann S."/>
            <person name="Bunk B."/>
            <person name="Jeske O."/>
            <person name="Meyerdierks A."/>
            <person name="Storesund J.E."/>
            <person name="Kallscheuer N."/>
            <person name="Luecker S."/>
            <person name="Lage O.M."/>
            <person name="Pohl T."/>
            <person name="Merkel B.J."/>
            <person name="Hornburger P."/>
            <person name="Mueller R.-W."/>
            <person name="Bruemmer F."/>
            <person name="Labrenz M."/>
            <person name="Spormann A.M."/>
            <person name="Op den Camp H."/>
            <person name="Overmann J."/>
            <person name="Amann R."/>
            <person name="Jetten M.S.M."/>
            <person name="Mascher T."/>
            <person name="Medema M.H."/>
            <person name="Devos D.P."/>
            <person name="Kaster A.-K."/>
            <person name="Ovreas L."/>
            <person name="Rohde M."/>
            <person name="Galperin M.Y."/>
            <person name="Jogler C."/>
        </authorList>
    </citation>
    <scope>NUCLEOTIDE SEQUENCE [LARGE SCALE GENOMIC DNA]</scope>
    <source>
        <strain evidence="13 14">FC18</strain>
    </source>
</reference>
<dbReference type="Proteomes" id="UP000322214">
    <property type="component" value="Chromosome"/>
</dbReference>
<evidence type="ECO:0000313" key="14">
    <source>
        <dbReference type="Proteomes" id="UP000322214"/>
    </source>
</evidence>
<dbReference type="GO" id="GO:0045454">
    <property type="term" value="P:cell redox homeostasis"/>
    <property type="evidence" value="ECO:0007669"/>
    <property type="project" value="TreeGrafter"/>
</dbReference>
<dbReference type="RefSeq" id="WP_075085049.1">
    <property type="nucleotide sequence ID" value="NZ_CP042912.1"/>
</dbReference>
<name>A0A5B9PF86_9BACT</name>
<evidence type="ECO:0000256" key="8">
    <source>
        <dbReference type="ARBA" id="ARBA00032824"/>
    </source>
</evidence>
<dbReference type="CDD" id="cd02970">
    <property type="entry name" value="PRX_like2"/>
    <property type="match status" value="1"/>
</dbReference>
<comment type="catalytic activity">
    <reaction evidence="11">
        <text>a hydroperoxide + [thioredoxin]-dithiol = an alcohol + [thioredoxin]-disulfide + H2O</text>
        <dbReference type="Rhea" id="RHEA:62620"/>
        <dbReference type="Rhea" id="RHEA-COMP:10698"/>
        <dbReference type="Rhea" id="RHEA-COMP:10700"/>
        <dbReference type="ChEBI" id="CHEBI:15377"/>
        <dbReference type="ChEBI" id="CHEBI:29950"/>
        <dbReference type="ChEBI" id="CHEBI:30879"/>
        <dbReference type="ChEBI" id="CHEBI:35924"/>
        <dbReference type="ChEBI" id="CHEBI:50058"/>
        <dbReference type="EC" id="1.11.1.24"/>
    </reaction>
</comment>
<dbReference type="InterPro" id="IPR050924">
    <property type="entry name" value="Peroxiredoxin_BCP/PrxQ"/>
</dbReference>
<dbReference type="GO" id="GO:0034599">
    <property type="term" value="P:cellular response to oxidative stress"/>
    <property type="evidence" value="ECO:0007669"/>
    <property type="project" value="TreeGrafter"/>
</dbReference>
<gene>
    <name evidence="13" type="primary">bcp_1</name>
    <name evidence="13" type="ORF">MFFC18_14990</name>
</gene>
<protein>
    <recommendedName>
        <fullName evidence="2">thioredoxin-dependent peroxiredoxin</fullName>
        <ecNumber evidence="2">1.11.1.24</ecNumber>
    </recommendedName>
    <alternativeName>
        <fullName evidence="8">Thioredoxin peroxidase</fullName>
    </alternativeName>
    <alternativeName>
        <fullName evidence="10">Thioredoxin-dependent peroxiredoxin Bcp</fullName>
    </alternativeName>
</protein>
<feature type="domain" description="Thioredoxin" evidence="12">
    <location>
        <begin position="50"/>
        <end position="223"/>
    </location>
</feature>
<evidence type="ECO:0000256" key="11">
    <source>
        <dbReference type="ARBA" id="ARBA00049091"/>
    </source>
</evidence>
<keyword evidence="4" id="KW-0049">Antioxidant</keyword>
<dbReference type="SUPFAM" id="SSF52833">
    <property type="entry name" value="Thioredoxin-like"/>
    <property type="match status" value="1"/>
</dbReference>
<dbReference type="InterPro" id="IPR013766">
    <property type="entry name" value="Thioredoxin_domain"/>
</dbReference>